<dbReference type="EMBL" id="RAQO01000006">
    <property type="protein sequence ID" value="RKF17831.1"/>
    <property type="molecule type" value="Genomic_DNA"/>
</dbReference>
<evidence type="ECO:0000256" key="2">
    <source>
        <dbReference type="ARBA" id="ARBA00022692"/>
    </source>
</evidence>
<comment type="caution">
    <text evidence="7">The sequence shown here is derived from an EMBL/GenBank/DDBJ whole genome shotgun (WGS) entry which is preliminary data.</text>
</comment>
<keyword evidence="4 5" id="KW-0472">Membrane</keyword>
<evidence type="ECO:0000256" key="4">
    <source>
        <dbReference type="ARBA" id="ARBA00023136"/>
    </source>
</evidence>
<dbReference type="PANTHER" id="PTHR36985:SF1">
    <property type="entry name" value="TRANSLOCATION AND ASSEMBLY MODULE SUBUNIT TAMB"/>
    <property type="match status" value="1"/>
</dbReference>
<keyword evidence="2 5" id="KW-0812">Transmembrane</keyword>
<feature type="domain" description="Translocation and assembly module TamB C-terminal" evidence="6">
    <location>
        <begin position="971"/>
        <end position="1300"/>
    </location>
</feature>
<reference evidence="7 8" key="1">
    <citation type="submission" date="2018-09" db="EMBL/GenBank/DDBJ databases">
        <authorList>
            <person name="Wang Z."/>
        </authorList>
    </citation>
    <scope>NUCLEOTIDE SEQUENCE [LARGE SCALE GENOMIC DNA]</scope>
    <source>
        <strain evidence="7 8">ALS 81</strain>
    </source>
</reference>
<evidence type="ECO:0000256" key="3">
    <source>
        <dbReference type="ARBA" id="ARBA00022989"/>
    </source>
</evidence>
<feature type="transmembrane region" description="Helical" evidence="5">
    <location>
        <begin position="21"/>
        <end position="43"/>
    </location>
</feature>
<keyword evidence="8" id="KW-1185">Reference proteome</keyword>
<accession>A0A420EAX6</accession>
<gene>
    <name evidence="7" type="ORF">DBZ36_11275</name>
</gene>
<dbReference type="GO" id="GO:0009306">
    <property type="term" value="P:protein secretion"/>
    <property type="evidence" value="ECO:0007669"/>
    <property type="project" value="InterPro"/>
</dbReference>
<dbReference type="Proteomes" id="UP000286482">
    <property type="component" value="Unassembled WGS sequence"/>
</dbReference>
<keyword evidence="3 5" id="KW-1133">Transmembrane helix</keyword>
<evidence type="ECO:0000313" key="8">
    <source>
        <dbReference type="Proteomes" id="UP000286482"/>
    </source>
</evidence>
<dbReference type="PANTHER" id="PTHR36985">
    <property type="entry name" value="TRANSLOCATION AND ASSEMBLY MODULE SUBUNIT TAMB"/>
    <property type="match status" value="1"/>
</dbReference>
<protein>
    <recommendedName>
        <fullName evidence="6">Translocation and assembly module TamB C-terminal domain-containing protein</fullName>
    </recommendedName>
</protein>
<name>A0A420EAX6_9ALTE</name>
<proteinExistence type="predicted"/>
<evidence type="ECO:0000256" key="1">
    <source>
        <dbReference type="ARBA" id="ARBA00004167"/>
    </source>
</evidence>
<comment type="subcellular location">
    <subcellularLocation>
        <location evidence="1">Membrane</location>
        <topology evidence="1">Single-pass membrane protein</topology>
    </subcellularLocation>
</comment>
<evidence type="ECO:0000256" key="5">
    <source>
        <dbReference type="SAM" id="Phobius"/>
    </source>
</evidence>
<organism evidence="7 8">
    <name type="scientific">Alginatibacterium sediminis</name>
    <dbReference type="NCBI Taxonomy" id="2164068"/>
    <lineage>
        <taxon>Bacteria</taxon>
        <taxon>Pseudomonadati</taxon>
        <taxon>Pseudomonadota</taxon>
        <taxon>Gammaproteobacteria</taxon>
        <taxon>Alteromonadales</taxon>
        <taxon>Alteromonadaceae</taxon>
        <taxon>Alginatibacterium</taxon>
    </lineage>
</organism>
<sequence length="1303" mass="142118">MANSLLNRARLMIKKVLLRSLKWLIRLIVFGVLVSLLIVTMIVGTERGLRFVADLVSDNVSGLVIENVRGQLWQGVSIEKLQWIQDGLELDLENTYAQIDWAGIDRKLLHVESLRSDNVIVSVDTIKLAESSSKQPQSDVATDSNELWTPPWPLLISEFKLEAFVLSVDGIGVELDALDFAGQWKADKIDVDKLIVQRWKVDLGQDEVAIDEQASVNGSEVAQINGVATQTKDVQQPELIETEDVDFRETQIVLPTITTPYALNILELRLTNGEIIAGNERFELEQIHLQGQWFESQLSLADLSIEAAYKQDAVSLELNGEQSLSGNYLTNLKLATKLNYQGIKQSLDLSLNGPQDQTQLALDSAGLAQISLNGVLDWSDLKLKHNMSLDLSKVELSQLKQWFLMPESLSELKPKTVSLNSEGDLYELDFELKAVASWLEEILLEVEGKTSLEAISQFKLKLESVDNSLQTPRETAQRLELSGNVAWKDAIALAVQGNFDHIDLKPWLAPFASLPDEPLPILDGALDVSLIGDNWKANNIEVNGDWLALPIKLKTTGEGTLAGIINSLDLKLQLADNHIVAKGALSPQKMDLKGSIDAKQLEQLPWVDKGQVSGDFAVSGNYQQPDIEWDLSALGLSAYQVTIDKFTSQASLKLDQAFSGSINTNINNIKVAGEQIKSAELAYQSKAKQQSLSLDLKQSKRSVSAKLNGSGDASNWKGQLESASLDAELGLWQLEQAMALQLENGVPNIGAHCWVQKRSKLCLDQSLSIAESLDVKASLRNFDFEILQALIDQDLEFDATADATVVATIAGSKVTSAELKFLMPKGQVSLSNEFDEKQTFTYDQLDLVAKVKNDQLRADLEFETAEVGELKAWIETPIVAKTKTLRGELEILPIQLQKFAPLAPELSRLEGLLEAKIAIAGSLLKPKLNGLVELKDTFVAGDQLPLDIDNLSTQIKFSEQKANIEGGFTSSNQPAKWLGEIDWSTGKPLGSVTFDADKLELLIPPMVSLVVSPDISVGFGERVLDIRGEVLVNSGKIQVKNVPQSALQSSSDVIVIEEEIEGQSTSQLTALDITVNLGDDLSLLALGLDTQLTGSINVTQPPGKAMVASGQIDLEDGTFAAYGQSLVIEKGQLTFSGPLEEPYLDVRAIRNPNMIEDNVTAGIKVLGSASDAKTELFSEPSMSQNEMLSYLLRGRGLDSGSDDNAFASMLITAGLNQGSGVVGKVGDTLGLQDMSVGAAGAGNDTQVEVSAYVLPGVQVKYGMGVFEPINELTIRYEVMPRLFIEAFSGLDSALDVYYEFTTD</sequence>
<evidence type="ECO:0000259" key="6">
    <source>
        <dbReference type="Pfam" id="PF04357"/>
    </source>
</evidence>
<dbReference type="Pfam" id="PF04357">
    <property type="entry name" value="TamB"/>
    <property type="match status" value="1"/>
</dbReference>
<dbReference type="GO" id="GO:0005886">
    <property type="term" value="C:plasma membrane"/>
    <property type="evidence" value="ECO:0007669"/>
    <property type="project" value="InterPro"/>
</dbReference>
<dbReference type="GO" id="GO:0097347">
    <property type="term" value="C:TAM protein secretion complex"/>
    <property type="evidence" value="ECO:0007669"/>
    <property type="project" value="TreeGrafter"/>
</dbReference>
<dbReference type="InterPro" id="IPR007452">
    <property type="entry name" value="TamB_C"/>
</dbReference>
<evidence type="ECO:0000313" key="7">
    <source>
        <dbReference type="EMBL" id="RKF17831.1"/>
    </source>
</evidence>